<reference evidence="1" key="1">
    <citation type="submission" date="2022-12" db="EMBL/GenBank/DDBJ databases">
        <title>Reference genome sequencing for broad-spectrum identification of bacterial and archaeal isolates by mass spectrometry.</title>
        <authorList>
            <person name="Sekiguchi Y."/>
            <person name="Tourlousse D.M."/>
        </authorList>
    </citation>
    <scope>NUCLEOTIDE SEQUENCE</scope>
    <source>
        <strain evidence="1">ASRB1</strain>
    </source>
</reference>
<comment type="caution">
    <text evidence="1">The sequence shown here is derived from an EMBL/GenBank/DDBJ whole genome shotgun (WGS) entry which is preliminary data.</text>
</comment>
<evidence type="ECO:0000313" key="2">
    <source>
        <dbReference type="Proteomes" id="UP001144372"/>
    </source>
</evidence>
<evidence type="ECO:0000313" key="1">
    <source>
        <dbReference type="EMBL" id="GLI33722.1"/>
    </source>
</evidence>
<evidence type="ECO:0008006" key="3">
    <source>
        <dbReference type="Google" id="ProtNLM"/>
    </source>
</evidence>
<gene>
    <name evidence="1" type="ORF">DAMNIGENAA_11550</name>
</gene>
<keyword evidence="2" id="KW-1185">Reference proteome</keyword>
<proteinExistence type="predicted"/>
<dbReference type="EMBL" id="BSDR01000001">
    <property type="protein sequence ID" value="GLI33722.1"/>
    <property type="molecule type" value="Genomic_DNA"/>
</dbReference>
<organism evidence="1 2">
    <name type="scientific">Desulforhabdus amnigena</name>
    <dbReference type="NCBI Taxonomy" id="40218"/>
    <lineage>
        <taxon>Bacteria</taxon>
        <taxon>Pseudomonadati</taxon>
        <taxon>Thermodesulfobacteriota</taxon>
        <taxon>Syntrophobacteria</taxon>
        <taxon>Syntrophobacterales</taxon>
        <taxon>Syntrophobacteraceae</taxon>
        <taxon>Desulforhabdus</taxon>
    </lineage>
</organism>
<dbReference type="AlphaFoldDB" id="A0A9W6FRN5"/>
<accession>A0A9W6FRN5</accession>
<name>A0A9W6FRN5_9BACT</name>
<protein>
    <recommendedName>
        <fullName evidence="3">IS110 family transposase</fullName>
    </recommendedName>
</protein>
<sequence length="83" mass="9763">MANAVRRTKSMFQSKYSGLVIRRGHKRAIIALAHKILKIVFILLSRRVPYRDSQVDYKELMVQRNAPRWIAALRQYHMLPTAI</sequence>
<dbReference type="Proteomes" id="UP001144372">
    <property type="component" value="Unassembled WGS sequence"/>
</dbReference>